<dbReference type="STRING" id="1891224.BBP83_10850"/>
<evidence type="ECO:0008006" key="3">
    <source>
        <dbReference type="Google" id="ProtNLM"/>
    </source>
</evidence>
<dbReference type="Proteomes" id="UP000186553">
    <property type="component" value="Unassembled WGS sequence"/>
</dbReference>
<evidence type="ECO:0000313" key="1">
    <source>
        <dbReference type="EMBL" id="ODA12379.1"/>
    </source>
</evidence>
<dbReference type="EMBL" id="MBDL01000011">
    <property type="protein sequence ID" value="ODA12379.1"/>
    <property type="molecule type" value="Genomic_DNA"/>
</dbReference>
<keyword evidence="2" id="KW-1185">Reference proteome</keyword>
<accession>A0A1C3CUH4</accession>
<dbReference type="Pfam" id="PF14136">
    <property type="entry name" value="DUF4303"/>
    <property type="match status" value="1"/>
</dbReference>
<dbReference type="RefSeq" id="WP_068888823.1">
    <property type="nucleotide sequence ID" value="NZ_CBCRUU010000014.1"/>
</dbReference>
<dbReference type="AlphaFoldDB" id="A0A1C3CUH4"/>
<reference evidence="1 2" key="1">
    <citation type="submission" date="2016-07" db="EMBL/GenBank/DDBJ databases">
        <title>Acinetobacter sp. ANC 4603.</title>
        <authorList>
            <person name="Radolfova-Krizova L."/>
            <person name="Nemec A."/>
        </authorList>
    </citation>
    <scope>NUCLEOTIDE SEQUENCE [LARGE SCALE GENOMIC DNA]</scope>
    <source>
        <strain evidence="1 2">ANC 4603</strain>
    </source>
</reference>
<dbReference type="OrthoDB" id="6712252at2"/>
<organism evidence="1 2">
    <name type="scientific">Acinetobacter celticus</name>
    <dbReference type="NCBI Taxonomy" id="1891224"/>
    <lineage>
        <taxon>Bacteria</taxon>
        <taxon>Pseudomonadati</taxon>
        <taxon>Pseudomonadota</taxon>
        <taxon>Gammaproteobacteria</taxon>
        <taxon>Moraxellales</taxon>
        <taxon>Moraxellaceae</taxon>
        <taxon>Acinetobacter</taxon>
    </lineage>
</organism>
<dbReference type="InterPro" id="IPR025409">
    <property type="entry name" value="DUF4303"/>
</dbReference>
<name>A0A1C3CUH4_9GAMM</name>
<protein>
    <recommendedName>
        <fullName evidence="3">DUF4303 domain-containing protein</fullName>
    </recommendedName>
</protein>
<comment type="caution">
    <text evidence="1">The sequence shown here is derived from an EMBL/GenBank/DDBJ whole genome shotgun (WGS) entry which is preliminary data.</text>
</comment>
<proteinExistence type="predicted"/>
<gene>
    <name evidence="1" type="ORF">BBP83_10850</name>
</gene>
<evidence type="ECO:0000313" key="2">
    <source>
        <dbReference type="Proteomes" id="UP000186553"/>
    </source>
</evidence>
<sequence>MLEHINLLKNALIEEFHQLYQQYNQDHIYAYTLVFNDYLLIDYLAISTQRSIFAEHEDHAQYLTQSDRWNVSKWRYKSSSAQNIALNHFKDIPSDYFKVQHSFDNPLLNTTSHQSSNNYQILLDAFKQAKDAFVNSYQLDPNQTLFFMSMPTQPEIEIHSAQYLNPEHELLQSFLTDRQPQQNAIQQTNRFKLSQADKDMLIDLAQLAEVEPYNELQVSHAAFLLTLEPHFIDTNIYIQKLIQTIASMPTGQKESCALQKDELLNRINQFYHLSQFTTETTR</sequence>